<name>A0ABR1ISQ9_9AGAR</name>
<dbReference type="PANTHER" id="PTHR37016:SF3">
    <property type="entry name" value="NEUTRAL PROTEASE 2-RELATED"/>
    <property type="match status" value="1"/>
</dbReference>
<evidence type="ECO:0000256" key="6">
    <source>
        <dbReference type="ARBA" id="ARBA00022833"/>
    </source>
</evidence>
<protein>
    <recommendedName>
        <fullName evidence="9">Lysine-specific metallo-endopeptidase domain-containing protein</fullName>
    </recommendedName>
</protein>
<gene>
    <name evidence="10" type="ORF">VKT23_018778</name>
</gene>
<reference evidence="10 11" key="1">
    <citation type="submission" date="2024-01" db="EMBL/GenBank/DDBJ databases">
        <title>A draft genome for the cacao thread blight pathogen Marasmiellus scandens.</title>
        <authorList>
            <person name="Baruah I.K."/>
            <person name="Leung J."/>
            <person name="Bukari Y."/>
            <person name="Amoako-Attah I."/>
            <person name="Meinhardt L.W."/>
            <person name="Bailey B.A."/>
            <person name="Cohen S.P."/>
        </authorList>
    </citation>
    <scope>NUCLEOTIDE SEQUENCE [LARGE SCALE GENOMIC DNA]</scope>
    <source>
        <strain evidence="10 11">GH-19</strain>
    </source>
</reference>
<dbReference type="PANTHER" id="PTHR37016">
    <property type="match status" value="1"/>
</dbReference>
<dbReference type="EMBL" id="JBANRG010000088">
    <property type="protein sequence ID" value="KAK7437151.1"/>
    <property type="molecule type" value="Genomic_DNA"/>
</dbReference>
<feature type="chain" id="PRO_5045835093" description="Lysine-specific metallo-endopeptidase domain-containing protein" evidence="8">
    <location>
        <begin position="24"/>
        <end position="367"/>
    </location>
</feature>
<comment type="caution">
    <text evidence="10">The sequence shown here is derived from an EMBL/GenBank/DDBJ whole genome shotgun (WGS) entry which is preliminary data.</text>
</comment>
<evidence type="ECO:0000256" key="3">
    <source>
        <dbReference type="ARBA" id="ARBA00022670"/>
    </source>
</evidence>
<dbReference type="SUPFAM" id="SSF55486">
    <property type="entry name" value="Metalloproteases ('zincins'), catalytic domain"/>
    <property type="match status" value="1"/>
</dbReference>
<evidence type="ECO:0000313" key="11">
    <source>
        <dbReference type="Proteomes" id="UP001498398"/>
    </source>
</evidence>
<evidence type="ECO:0000256" key="2">
    <source>
        <dbReference type="ARBA" id="ARBA00010279"/>
    </source>
</evidence>
<evidence type="ECO:0000256" key="8">
    <source>
        <dbReference type="SAM" id="SignalP"/>
    </source>
</evidence>
<sequence>MLYSTKLQSFASALFIYALSVSATQELTLKLSGTELADGVDNLKVTAKLTNTGDETLRVLNDPRSVLSSHPTNTFSISDADGASPSFNGMRVKYSPNSAARTNGTHTFTTLTPGESVEVEHDLSYAYNFTLSGQSLYNIAPSRKFYVVDPETLKVHRLKAKLETDHQAKLQGRLAVSRRASNARAKRCSECTEDEETGPFFNGCSAKQKRQIKRAAHAATRYAKKAFHYLSNHTEGTERYEAWFGNFSDTRHSTVMEHYSNMVSQGYKNYTYDCSTCDEEDTFAYVYTEDFGTIYLCESFWAANNTGVDSRGGTLVHESSHFTQIAGTEDNAYGHEDAAELALEDPDMAIDNADSHEYFAENHPHLS</sequence>
<keyword evidence="8" id="KW-0732">Signal</keyword>
<evidence type="ECO:0000256" key="1">
    <source>
        <dbReference type="ARBA" id="ARBA00001947"/>
    </source>
</evidence>
<keyword evidence="5" id="KW-0378">Hydrolase</keyword>
<keyword evidence="11" id="KW-1185">Reference proteome</keyword>
<keyword evidence="6" id="KW-0862">Zinc</keyword>
<accession>A0ABR1ISQ9</accession>
<evidence type="ECO:0000256" key="4">
    <source>
        <dbReference type="ARBA" id="ARBA00022723"/>
    </source>
</evidence>
<comment type="similarity">
    <text evidence="2">Belongs to the peptidase M35 family.</text>
</comment>
<proteinExistence type="inferred from homology"/>
<keyword evidence="4" id="KW-0479">Metal-binding</keyword>
<evidence type="ECO:0000259" key="9">
    <source>
        <dbReference type="SMART" id="SM01351"/>
    </source>
</evidence>
<evidence type="ECO:0000256" key="7">
    <source>
        <dbReference type="ARBA" id="ARBA00023049"/>
    </source>
</evidence>
<dbReference type="Gene3D" id="2.60.40.2970">
    <property type="match status" value="1"/>
</dbReference>
<dbReference type="InterPro" id="IPR024079">
    <property type="entry name" value="MetalloPept_cat_dom_sf"/>
</dbReference>
<keyword evidence="7" id="KW-0482">Metalloprotease</keyword>
<dbReference type="SMART" id="SM01351">
    <property type="entry name" value="Aspzincin_M35"/>
    <property type="match status" value="1"/>
</dbReference>
<dbReference type="Proteomes" id="UP001498398">
    <property type="component" value="Unassembled WGS sequence"/>
</dbReference>
<dbReference type="InterPro" id="IPR029463">
    <property type="entry name" value="Lys_MEP"/>
</dbReference>
<comment type="cofactor">
    <cofactor evidence="1">
        <name>Zn(2+)</name>
        <dbReference type="ChEBI" id="CHEBI:29105"/>
    </cofactor>
</comment>
<dbReference type="Gene3D" id="3.40.390.10">
    <property type="entry name" value="Collagenase (Catalytic Domain)"/>
    <property type="match status" value="1"/>
</dbReference>
<feature type="domain" description="Lysine-specific metallo-endopeptidase" evidence="9">
    <location>
        <begin position="228"/>
        <end position="361"/>
    </location>
</feature>
<organism evidence="10 11">
    <name type="scientific">Marasmiellus scandens</name>
    <dbReference type="NCBI Taxonomy" id="2682957"/>
    <lineage>
        <taxon>Eukaryota</taxon>
        <taxon>Fungi</taxon>
        <taxon>Dikarya</taxon>
        <taxon>Basidiomycota</taxon>
        <taxon>Agaricomycotina</taxon>
        <taxon>Agaricomycetes</taxon>
        <taxon>Agaricomycetidae</taxon>
        <taxon>Agaricales</taxon>
        <taxon>Marasmiineae</taxon>
        <taxon>Omphalotaceae</taxon>
        <taxon>Marasmiellus</taxon>
    </lineage>
</organism>
<dbReference type="Pfam" id="PF14521">
    <property type="entry name" value="Aspzincin_M35"/>
    <property type="match status" value="1"/>
</dbReference>
<keyword evidence="3" id="KW-0645">Protease</keyword>
<evidence type="ECO:0000256" key="5">
    <source>
        <dbReference type="ARBA" id="ARBA00022801"/>
    </source>
</evidence>
<evidence type="ECO:0000313" key="10">
    <source>
        <dbReference type="EMBL" id="KAK7437151.1"/>
    </source>
</evidence>
<feature type="signal peptide" evidence="8">
    <location>
        <begin position="1"/>
        <end position="23"/>
    </location>
</feature>
<dbReference type="InterPro" id="IPR050414">
    <property type="entry name" value="Fungal_M35_metalloproteases"/>
</dbReference>